<evidence type="ECO:0000256" key="2">
    <source>
        <dbReference type="ARBA" id="ARBA00022448"/>
    </source>
</evidence>
<keyword evidence="6 8" id="KW-0472">Membrane</keyword>
<dbReference type="InterPro" id="IPR036942">
    <property type="entry name" value="Beta-barrel_TonB_sf"/>
</dbReference>
<dbReference type="InterPro" id="IPR023996">
    <property type="entry name" value="TonB-dep_OMP_SusC/RagA"/>
</dbReference>
<evidence type="ECO:0000256" key="8">
    <source>
        <dbReference type="PROSITE-ProRule" id="PRU01360"/>
    </source>
</evidence>
<dbReference type="Pfam" id="PF13715">
    <property type="entry name" value="CarbopepD_reg_2"/>
    <property type="match status" value="1"/>
</dbReference>
<evidence type="ECO:0000256" key="9">
    <source>
        <dbReference type="RuleBase" id="RU003357"/>
    </source>
</evidence>
<gene>
    <name evidence="12" type="ORF">RT717_13520</name>
</gene>
<keyword evidence="2 8" id="KW-0813">Transport</keyword>
<evidence type="ECO:0000256" key="7">
    <source>
        <dbReference type="ARBA" id="ARBA00023237"/>
    </source>
</evidence>
<evidence type="ECO:0000259" key="10">
    <source>
        <dbReference type="Pfam" id="PF00593"/>
    </source>
</evidence>
<dbReference type="RefSeq" id="WP_317492269.1">
    <property type="nucleotide sequence ID" value="NZ_CP136051.1"/>
</dbReference>
<dbReference type="EMBL" id="CP136051">
    <property type="protein sequence ID" value="WOK09657.1"/>
    <property type="molecule type" value="Genomic_DNA"/>
</dbReference>
<sequence>MKNALLRKIILMSRLMLYGIFVQAFFISLLNAGDIAAQESIYEIKLDVYQQDKTVSQFFKYVERKTDFKFTYNSDQVDLNSKVSISATDKSLGDILEEVSQKAKVNFRRIDYNIHVSKKEDTSDQVEEVISVFAADVPISGKVFDENGDPLPGATIVVKGTAVGTISDINGGFSLLAPNDATSLIVSFVGYQSQEVSIAGRSTIDITLQADIQALQEIVVIGYGAVKKADITGSVAQVKSEELQAVPVFNVEQALKARAAGVQVTQNSGEPGGRIEVRIRGGNSMIGSNQPLYVVDGFPMTGGINFLNPADIESIDILKDASATAIYGARGANGVVIITSKRGSADQKGKIEVNSSYGVQTTTKRYDLMNAREYAVVANEWLKNGGQQPYFDVNAVQNPGTDWQDAVLQAAPIQNHTVALSGGGDRTRYSLSGNYFDQEGIMINTGAKRGSVRLNLDHEVNDWLKAGVNLNISRRQQLTVPNNNGYRGTTVLSAAASAPPTLSVYDENGLPTQIEKAYSFGSADMRNPMIFAQNQTDNISNNVVGNSNFEVKLTDDLSFKTLLGIEYAYTLVDYYSPIIFPNDRGYASQNTYYRSSFLNENTLRYNKTFSDIHNLSVVAGYTYQTDMNRSFGVSVNGFSNNTTRNYNLGAAETIGTPGSGISEWTLASWLARANYSFDDRYLLTVSMRTDGSSRFGTNNKWAVFPSAAIGWRISEEAFMSNVSAVSDLKLRASYGITGNTALSPYQSLDRMSSVRAIYADQKFAVGYSPSGISNPDLRWETTAQLDVGVDFGMLDNRLRFTLDYYKKNTTDLLASVPLPPSVGFGSILQNVGEIQNQGFEFTVNADILTRDLTWDVTGSFSLNRNKVIDLAGGSDILSAGQGAVWSSTNIARVGQPLGMFYGYLEDGLTDQGFIKYKDLNEDGVINSLDRTILGNPNPDFFYGINSHFTYKGFDLNVFFEGVYGNQIFNATNGTHLNSFQRGSNQFRDLIGNYWTTENPDPNAKYPKISAATGVDVSDRFIEMGSYLRLKSVKLAYNLPVKNWGMNWADQAQVYVSGINLLTFTKYTGLDPEVNTKGVDNQNVSNRLEMGHDQSSYPNAKLTSIGLQINF</sequence>
<evidence type="ECO:0000256" key="5">
    <source>
        <dbReference type="ARBA" id="ARBA00023077"/>
    </source>
</evidence>
<feature type="domain" description="TonB-dependent receptor plug" evidence="11">
    <location>
        <begin position="228"/>
        <end position="335"/>
    </location>
</feature>
<feature type="domain" description="TonB-dependent receptor-like beta-barrel" evidence="10">
    <location>
        <begin position="531"/>
        <end position="1056"/>
    </location>
</feature>
<keyword evidence="5 9" id="KW-0798">TonB box</keyword>
<keyword evidence="12" id="KW-0675">Receptor</keyword>
<evidence type="ECO:0000256" key="4">
    <source>
        <dbReference type="ARBA" id="ARBA00022692"/>
    </source>
</evidence>
<organism evidence="12 13">
    <name type="scientific">Imperialibacter roseus</name>
    <dbReference type="NCBI Taxonomy" id="1324217"/>
    <lineage>
        <taxon>Bacteria</taxon>
        <taxon>Pseudomonadati</taxon>
        <taxon>Bacteroidota</taxon>
        <taxon>Cytophagia</taxon>
        <taxon>Cytophagales</taxon>
        <taxon>Flammeovirgaceae</taxon>
        <taxon>Imperialibacter</taxon>
    </lineage>
</organism>
<dbReference type="InterPro" id="IPR012910">
    <property type="entry name" value="Plug_dom"/>
</dbReference>
<protein>
    <submittedName>
        <fullName evidence="12">TonB-dependent receptor</fullName>
    </submittedName>
</protein>
<dbReference type="InterPro" id="IPR037066">
    <property type="entry name" value="Plug_dom_sf"/>
</dbReference>
<evidence type="ECO:0000313" key="12">
    <source>
        <dbReference type="EMBL" id="WOK09657.1"/>
    </source>
</evidence>
<evidence type="ECO:0000259" key="11">
    <source>
        <dbReference type="Pfam" id="PF07715"/>
    </source>
</evidence>
<evidence type="ECO:0000256" key="1">
    <source>
        <dbReference type="ARBA" id="ARBA00004571"/>
    </source>
</evidence>
<comment type="subcellular location">
    <subcellularLocation>
        <location evidence="1 8">Cell outer membrane</location>
        <topology evidence="1 8">Multi-pass membrane protein</topology>
    </subcellularLocation>
</comment>
<dbReference type="InterPro" id="IPR039426">
    <property type="entry name" value="TonB-dep_rcpt-like"/>
</dbReference>
<accession>A0ABZ0IYS0</accession>
<dbReference type="SUPFAM" id="SSF56935">
    <property type="entry name" value="Porins"/>
    <property type="match status" value="1"/>
</dbReference>
<dbReference type="Pfam" id="PF07715">
    <property type="entry name" value="Plug"/>
    <property type="match status" value="1"/>
</dbReference>
<evidence type="ECO:0000256" key="6">
    <source>
        <dbReference type="ARBA" id="ARBA00023136"/>
    </source>
</evidence>
<name>A0ABZ0IYS0_9BACT</name>
<dbReference type="NCBIfam" id="TIGR04056">
    <property type="entry name" value="OMP_RagA_SusC"/>
    <property type="match status" value="1"/>
</dbReference>
<comment type="similarity">
    <text evidence="8 9">Belongs to the TonB-dependent receptor family.</text>
</comment>
<dbReference type="Gene3D" id="2.60.40.1120">
    <property type="entry name" value="Carboxypeptidase-like, regulatory domain"/>
    <property type="match status" value="1"/>
</dbReference>
<keyword evidence="3 8" id="KW-1134">Transmembrane beta strand</keyword>
<dbReference type="Gene3D" id="2.40.170.20">
    <property type="entry name" value="TonB-dependent receptor, beta-barrel domain"/>
    <property type="match status" value="1"/>
</dbReference>
<dbReference type="Gene3D" id="2.170.130.10">
    <property type="entry name" value="TonB-dependent receptor, plug domain"/>
    <property type="match status" value="1"/>
</dbReference>
<reference evidence="12 13" key="1">
    <citation type="journal article" date="2023" name="Microbiol. Resour. Announc.">
        <title>Complete Genome Sequence of Imperialibacter roseus strain P4T.</title>
        <authorList>
            <person name="Tizabi D.R."/>
            <person name="Bachvaroff T."/>
            <person name="Hill R.T."/>
        </authorList>
    </citation>
    <scope>NUCLEOTIDE SEQUENCE [LARGE SCALE GENOMIC DNA]</scope>
    <source>
        <strain evidence="12 13">P4T</strain>
    </source>
</reference>
<dbReference type="InterPro" id="IPR000531">
    <property type="entry name" value="Beta-barrel_TonB"/>
</dbReference>
<dbReference type="NCBIfam" id="TIGR04057">
    <property type="entry name" value="SusC_RagA_signa"/>
    <property type="match status" value="1"/>
</dbReference>
<evidence type="ECO:0000256" key="3">
    <source>
        <dbReference type="ARBA" id="ARBA00022452"/>
    </source>
</evidence>
<keyword evidence="7 8" id="KW-0998">Cell outer membrane</keyword>
<dbReference type="InterPro" id="IPR008969">
    <property type="entry name" value="CarboxyPept-like_regulatory"/>
</dbReference>
<dbReference type="InterPro" id="IPR023997">
    <property type="entry name" value="TonB-dep_OMP_SusC/RagA_CS"/>
</dbReference>
<keyword evidence="4 8" id="KW-0812">Transmembrane</keyword>
<dbReference type="Pfam" id="PF00593">
    <property type="entry name" value="TonB_dep_Rec_b-barrel"/>
    <property type="match status" value="1"/>
</dbReference>
<dbReference type="Proteomes" id="UP001302349">
    <property type="component" value="Chromosome"/>
</dbReference>
<proteinExistence type="inferred from homology"/>
<dbReference type="SUPFAM" id="SSF49464">
    <property type="entry name" value="Carboxypeptidase regulatory domain-like"/>
    <property type="match status" value="1"/>
</dbReference>
<dbReference type="PROSITE" id="PS52016">
    <property type="entry name" value="TONB_DEPENDENT_REC_3"/>
    <property type="match status" value="1"/>
</dbReference>
<evidence type="ECO:0000313" key="13">
    <source>
        <dbReference type="Proteomes" id="UP001302349"/>
    </source>
</evidence>
<keyword evidence="13" id="KW-1185">Reference proteome</keyword>